<evidence type="ECO:0000313" key="1">
    <source>
        <dbReference type="EMBL" id="THI22578.1"/>
    </source>
</evidence>
<proteinExistence type="predicted"/>
<accession>A0A3F3BCH6</accession>
<evidence type="ECO:0000313" key="2">
    <source>
        <dbReference type="Proteomes" id="UP000304895"/>
    </source>
</evidence>
<reference evidence="1 2" key="1">
    <citation type="submission" date="2019-04" db="EMBL/GenBank/DDBJ databases">
        <authorList>
            <person name="Fouts D."/>
            <person name="Sutton G."/>
            <person name="Singh I."/>
            <person name="Nguyen K."/>
        </authorList>
    </citation>
    <scope>NUCLEOTIDE SEQUENCE [LARGE SCALE GENOMIC DNA]</scope>
    <source>
        <strain evidence="1 2">55</strain>
    </source>
</reference>
<organism evidence="1 2">
    <name type="scientific">Klebsiella pneumoniae subsp. pneumoniae</name>
    <dbReference type="NCBI Taxonomy" id="72407"/>
    <lineage>
        <taxon>Bacteria</taxon>
        <taxon>Pseudomonadati</taxon>
        <taxon>Pseudomonadota</taxon>
        <taxon>Gammaproteobacteria</taxon>
        <taxon>Enterobacterales</taxon>
        <taxon>Enterobacteriaceae</taxon>
        <taxon>Klebsiella/Raoultella group</taxon>
        <taxon>Klebsiella</taxon>
        <taxon>Klebsiella pneumoniae complex</taxon>
    </lineage>
</organism>
<dbReference type="EMBL" id="SSUJ01000040">
    <property type="protein sequence ID" value="THI22578.1"/>
    <property type="molecule type" value="Genomic_DNA"/>
</dbReference>
<comment type="caution">
    <text evidence="1">The sequence shown here is derived from an EMBL/GenBank/DDBJ whole genome shotgun (WGS) entry which is preliminary data.</text>
</comment>
<dbReference type="AlphaFoldDB" id="A0A3F3BCH6"/>
<name>A0A3F3BCH6_KLEPN</name>
<sequence>MIRCETFANSRCSLTRYNHTQISHIAGDLSMNTSPWNPHFFRRIREPLRQLHMQFPADDRL</sequence>
<gene>
    <name evidence="1" type="ORF">E9161_27635</name>
</gene>
<protein>
    <submittedName>
        <fullName evidence="1">Uncharacterized protein</fullName>
    </submittedName>
</protein>
<dbReference type="Proteomes" id="UP000304895">
    <property type="component" value="Unassembled WGS sequence"/>
</dbReference>